<feature type="transmembrane region" description="Helical" evidence="1">
    <location>
        <begin position="90"/>
        <end position="114"/>
    </location>
</feature>
<accession>A0A0F9SU24</accession>
<protein>
    <recommendedName>
        <fullName evidence="3">3-phosphoshikimate 1-carboxyvinyltransferase</fullName>
    </recommendedName>
</protein>
<name>A0A0F9SU24_9ZZZZ</name>
<gene>
    <name evidence="2" type="ORF">LCGC14_0410810</name>
</gene>
<reference evidence="2" key="1">
    <citation type="journal article" date="2015" name="Nature">
        <title>Complex archaea that bridge the gap between prokaryotes and eukaryotes.</title>
        <authorList>
            <person name="Spang A."/>
            <person name="Saw J.H."/>
            <person name="Jorgensen S.L."/>
            <person name="Zaremba-Niedzwiedzka K."/>
            <person name="Martijn J."/>
            <person name="Lind A.E."/>
            <person name="van Eijk R."/>
            <person name="Schleper C."/>
            <person name="Guy L."/>
            <person name="Ettema T.J."/>
        </authorList>
    </citation>
    <scope>NUCLEOTIDE SEQUENCE</scope>
</reference>
<keyword evidence="1" id="KW-0472">Membrane</keyword>
<proteinExistence type="predicted"/>
<keyword evidence="1" id="KW-0812">Transmembrane</keyword>
<organism evidence="2">
    <name type="scientific">marine sediment metagenome</name>
    <dbReference type="NCBI Taxonomy" id="412755"/>
    <lineage>
        <taxon>unclassified sequences</taxon>
        <taxon>metagenomes</taxon>
        <taxon>ecological metagenomes</taxon>
    </lineage>
</organism>
<evidence type="ECO:0008006" key="3">
    <source>
        <dbReference type="Google" id="ProtNLM"/>
    </source>
</evidence>
<keyword evidence="1" id="KW-1133">Transmembrane helix</keyword>
<dbReference type="AlphaFoldDB" id="A0A0F9SU24"/>
<dbReference type="EMBL" id="LAZR01000362">
    <property type="protein sequence ID" value="KKN72470.1"/>
    <property type="molecule type" value="Genomic_DNA"/>
</dbReference>
<sequence>MKKHETSKKPGNEDWFATGLKERLPADVRESLTEEQLQALKIAFGARRWGRHPVDLRGTLNVWRSRYYFVFLMGRNDRQLSRRERRLSRVANALTIAAFLLFSLLLGLGTLYVFKSALGINLLPNSSLGLWDWLKAP</sequence>
<evidence type="ECO:0000256" key="1">
    <source>
        <dbReference type="SAM" id="Phobius"/>
    </source>
</evidence>
<comment type="caution">
    <text evidence="2">The sequence shown here is derived from an EMBL/GenBank/DDBJ whole genome shotgun (WGS) entry which is preliminary data.</text>
</comment>
<evidence type="ECO:0000313" key="2">
    <source>
        <dbReference type="EMBL" id="KKN72470.1"/>
    </source>
</evidence>